<dbReference type="AlphaFoldDB" id="A0A4R4YNS4"/>
<accession>A0A4R4YNS4</accession>
<evidence type="ECO:0000313" key="2">
    <source>
        <dbReference type="EMBL" id="TDD46683.1"/>
    </source>
</evidence>
<dbReference type="InterPro" id="IPR051531">
    <property type="entry name" value="N-acetyltransferase"/>
</dbReference>
<proteinExistence type="predicted"/>
<gene>
    <name evidence="2" type="ORF">E1263_35980</name>
</gene>
<feature type="domain" description="N-acetyltransferase" evidence="1">
    <location>
        <begin position="8"/>
        <end position="164"/>
    </location>
</feature>
<protein>
    <submittedName>
        <fullName evidence="2">N-acetyltransferase</fullName>
    </submittedName>
</protein>
<reference evidence="2 3" key="1">
    <citation type="submission" date="2019-03" db="EMBL/GenBank/DDBJ databases">
        <title>Draft genome sequences of novel Actinobacteria.</title>
        <authorList>
            <person name="Sahin N."/>
            <person name="Ay H."/>
            <person name="Saygin H."/>
        </authorList>
    </citation>
    <scope>NUCLEOTIDE SEQUENCE [LARGE SCALE GENOMIC DNA]</scope>
    <source>
        <strain evidence="2 3">JCM 13523</strain>
    </source>
</reference>
<dbReference type="PANTHER" id="PTHR43792">
    <property type="entry name" value="GNAT FAMILY, PUTATIVE (AFU_ORTHOLOGUE AFUA_3G00765)-RELATED-RELATED"/>
    <property type="match status" value="1"/>
</dbReference>
<dbReference type="PANTHER" id="PTHR43792:SF1">
    <property type="entry name" value="N-ACETYLTRANSFERASE DOMAIN-CONTAINING PROTEIN"/>
    <property type="match status" value="1"/>
</dbReference>
<dbReference type="GO" id="GO:0016747">
    <property type="term" value="F:acyltransferase activity, transferring groups other than amino-acyl groups"/>
    <property type="evidence" value="ECO:0007669"/>
    <property type="project" value="InterPro"/>
</dbReference>
<dbReference type="InterPro" id="IPR016181">
    <property type="entry name" value="Acyl_CoA_acyltransferase"/>
</dbReference>
<keyword evidence="2" id="KW-0808">Transferase</keyword>
<dbReference type="Gene3D" id="3.40.630.30">
    <property type="match status" value="1"/>
</dbReference>
<dbReference type="SUPFAM" id="SSF55729">
    <property type="entry name" value="Acyl-CoA N-acyltransferases (Nat)"/>
    <property type="match status" value="1"/>
</dbReference>
<sequence length="167" mass="18060">MNLSTRRLIIRQFQPDDLADFHAYQADPLVRRYLPGEPMSVEQAAEYLASQAELGEREVGAWHGYAVQDTSSGKLIGDIGVYLASAVEGDIGFQFAPAFHRQGYGHEAATTFLAYLFEELGLARVTAGCDEANAGSRALIGSLGMTPQPGVSTDGSCRYELPRDQAS</sequence>
<dbReference type="Pfam" id="PF13302">
    <property type="entry name" value="Acetyltransf_3"/>
    <property type="match status" value="1"/>
</dbReference>
<dbReference type="Proteomes" id="UP000295124">
    <property type="component" value="Unassembled WGS sequence"/>
</dbReference>
<keyword evidence="3" id="KW-1185">Reference proteome</keyword>
<dbReference type="RefSeq" id="WP_132175731.1">
    <property type="nucleotide sequence ID" value="NZ_SMKX01000167.1"/>
</dbReference>
<dbReference type="PROSITE" id="PS51186">
    <property type="entry name" value="GNAT"/>
    <property type="match status" value="1"/>
</dbReference>
<dbReference type="InterPro" id="IPR000182">
    <property type="entry name" value="GNAT_dom"/>
</dbReference>
<organism evidence="2 3">
    <name type="scientific">Kribbella antibiotica</name>
    <dbReference type="NCBI Taxonomy" id="190195"/>
    <lineage>
        <taxon>Bacteria</taxon>
        <taxon>Bacillati</taxon>
        <taxon>Actinomycetota</taxon>
        <taxon>Actinomycetes</taxon>
        <taxon>Propionibacteriales</taxon>
        <taxon>Kribbellaceae</taxon>
        <taxon>Kribbella</taxon>
    </lineage>
</organism>
<evidence type="ECO:0000313" key="3">
    <source>
        <dbReference type="Proteomes" id="UP000295124"/>
    </source>
</evidence>
<dbReference type="EMBL" id="SMKX01000167">
    <property type="protein sequence ID" value="TDD46683.1"/>
    <property type="molecule type" value="Genomic_DNA"/>
</dbReference>
<name>A0A4R4YNS4_9ACTN</name>
<dbReference type="OrthoDB" id="9132139at2"/>
<comment type="caution">
    <text evidence="2">The sequence shown here is derived from an EMBL/GenBank/DDBJ whole genome shotgun (WGS) entry which is preliminary data.</text>
</comment>
<evidence type="ECO:0000259" key="1">
    <source>
        <dbReference type="PROSITE" id="PS51186"/>
    </source>
</evidence>